<keyword evidence="6" id="KW-1185">Reference proteome</keyword>
<evidence type="ECO:0000256" key="2">
    <source>
        <dbReference type="ARBA" id="ARBA00022741"/>
    </source>
</evidence>
<evidence type="ECO:0000256" key="4">
    <source>
        <dbReference type="ARBA" id="ARBA00022840"/>
    </source>
</evidence>
<evidence type="ECO:0008006" key="7">
    <source>
        <dbReference type="Google" id="ProtNLM"/>
    </source>
</evidence>
<name>A0A942V047_9FIRM</name>
<dbReference type="GO" id="GO:0005524">
    <property type="term" value="F:ATP binding"/>
    <property type="evidence" value="ECO:0007669"/>
    <property type="project" value="UniProtKB-KW"/>
</dbReference>
<evidence type="ECO:0000256" key="3">
    <source>
        <dbReference type="ARBA" id="ARBA00022777"/>
    </source>
</evidence>
<dbReference type="SUPFAM" id="SSF63999">
    <property type="entry name" value="Thiamin pyrophosphokinase, catalytic domain"/>
    <property type="match status" value="1"/>
</dbReference>
<keyword evidence="1" id="KW-0808">Transferase</keyword>
<reference evidence="5" key="1">
    <citation type="submission" date="2019-12" db="EMBL/GenBank/DDBJ databases">
        <title>Clostridiaceae gen. nov. sp. nov., isolated from sediment in Xinjiang, China.</title>
        <authorList>
            <person name="Zhang R."/>
        </authorList>
    </citation>
    <scope>NUCLEOTIDE SEQUENCE</scope>
    <source>
        <strain evidence="5">D2Q-11</strain>
    </source>
</reference>
<keyword evidence="2" id="KW-0547">Nucleotide-binding</keyword>
<dbReference type="NCBIfam" id="NF040608">
    <property type="entry name" value="division_SteA"/>
    <property type="match status" value="1"/>
</dbReference>
<keyword evidence="3" id="KW-0418">Kinase</keyword>
<evidence type="ECO:0000313" key="5">
    <source>
        <dbReference type="EMBL" id="MBS4539974.1"/>
    </source>
</evidence>
<accession>A0A942V047</accession>
<proteinExistence type="predicted"/>
<sequence length="321" mass="35787">MTDIKGLIIKNKRTKSLINKAQKGNIALIAHSDLDELAAYSLVECKVSAVINTRKSCTGSYPNRGPGVLSSFNIPLYDIESCFYSFINNGDTCEIINNKLFINGAYLCELSPVINNIDNNTFIETIKEFMTNTWKYIDKEKDLLFRDIHLPYLNTKITNKDVLLVSRGHSFKEDLHSLINYIKINEPIIIGIDGGGDALIKEDIIPDIIIGDMDSVSDSCLLKSKEIIVHGYLDGTAPGRYRIDKLGLEYKMFNFFGTSEDAAIIIAYLSNCKNIVLVGSHNNIIDFLEKGRKGMSSTTLIRSFIGDKIIDVKGINNIIGD</sequence>
<dbReference type="InterPro" id="IPR047795">
    <property type="entry name" value="Put_SteA-like"/>
</dbReference>
<gene>
    <name evidence="5" type="ORF">GOQ27_15970</name>
</gene>
<dbReference type="EMBL" id="WSFT01000053">
    <property type="protein sequence ID" value="MBS4539974.1"/>
    <property type="molecule type" value="Genomic_DNA"/>
</dbReference>
<dbReference type="GO" id="GO:0004788">
    <property type="term" value="F:thiamine diphosphokinase activity"/>
    <property type="evidence" value="ECO:0007669"/>
    <property type="project" value="InterPro"/>
</dbReference>
<evidence type="ECO:0000256" key="1">
    <source>
        <dbReference type="ARBA" id="ARBA00022679"/>
    </source>
</evidence>
<keyword evidence="4" id="KW-0067">ATP-binding</keyword>
<evidence type="ECO:0000313" key="6">
    <source>
        <dbReference type="Proteomes" id="UP000724672"/>
    </source>
</evidence>
<dbReference type="AlphaFoldDB" id="A0A942V047"/>
<organism evidence="5 6">
    <name type="scientific">Anaeromonas frigoriresistens</name>
    <dbReference type="NCBI Taxonomy" id="2683708"/>
    <lineage>
        <taxon>Bacteria</taxon>
        <taxon>Bacillati</taxon>
        <taxon>Bacillota</taxon>
        <taxon>Tissierellia</taxon>
        <taxon>Tissierellales</taxon>
        <taxon>Thermohalobacteraceae</taxon>
        <taxon>Anaeromonas</taxon>
    </lineage>
</organism>
<dbReference type="InterPro" id="IPR036759">
    <property type="entry name" value="TPK_catalytic_sf"/>
</dbReference>
<dbReference type="Gene3D" id="3.40.50.10240">
    <property type="entry name" value="Thiamin pyrophosphokinase, catalytic domain"/>
    <property type="match status" value="1"/>
</dbReference>
<dbReference type="Proteomes" id="UP000724672">
    <property type="component" value="Unassembled WGS sequence"/>
</dbReference>
<dbReference type="GO" id="GO:0009229">
    <property type="term" value="P:thiamine diphosphate biosynthetic process"/>
    <property type="evidence" value="ECO:0007669"/>
    <property type="project" value="InterPro"/>
</dbReference>
<dbReference type="RefSeq" id="WP_203367875.1">
    <property type="nucleotide sequence ID" value="NZ_WSFT01000053.1"/>
</dbReference>
<protein>
    <recommendedName>
        <fullName evidence="7">Thiamine pyrophosphokinase</fullName>
    </recommendedName>
</protein>
<dbReference type="GO" id="GO:0016301">
    <property type="term" value="F:kinase activity"/>
    <property type="evidence" value="ECO:0007669"/>
    <property type="project" value="UniProtKB-KW"/>
</dbReference>
<comment type="caution">
    <text evidence="5">The sequence shown here is derived from an EMBL/GenBank/DDBJ whole genome shotgun (WGS) entry which is preliminary data.</text>
</comment>